<organism evidence="3 4">
    <name type="scientific">Tropilaelaps mercedesae</name>
    <dbReference type="NCBI Taxonomy" id="418985"/>
    <lineage>
        <taxon>Eukaryota</taxon>
        <taxon>Metazoa</taxon>
        <taxon>Ecdysozoa</taxon>
        <taxon>Arthropoda</taxon>
        <taxon>Chelicerata</taxon>
        <taxon>Arachnida</taxon>
        <taxon>Acari</taxon>
        <taxon>Parasitiformes</taxon>
        <taxon>Mesostigmata</taxon>
        <taxon>Gamasina</taxon>
        <taxon>Dermanyssoidea</taxon>
        <taxon>Laelapidae</taxon>
        <taxon>Tropilaelaps</taxon>
    </lineage>
</organism>
<feature type="transmembrane region" description="Helical" evidence="2">
    <location>
        <begin position="129"/>
        <end position="150"/>
    </location>
</feature>
<keyword evidence="2" id="KW-1133">Transmembrane helix</keyword>
<dbReference type="AlphaFoldDB" id="A0A1V9XP09"/>
<evidence type="ECO:0000313" key="3">
    <source>
        <dbReference type="EMBL" id="OQR75234.1"/>
    </source>
</evidence>
<reference evidence="3 4" key="1">
    <citation type="journal article" date="2017" name="Gigascience">
        <title>Draft genome of the honey bee ectoparasitic mite, Tropilaelaps mercedesae, is shaped by the parasitic life history.</title>
        <authorList>
            <person name="Dong X."/>
            <person name="Armstrong S.D."/>
            <person name="Xia D."/>
            <person name="Makepeace B.L."/>
            <person name="Darby A.C."/>
            <person name="Kadowaki T."/>
        </authorList>
    </citation>
    <scope>NUCLEOTIDE SEQUENCE [LARGE SCALE GENOMIC DNA]</scope>
    <source>
        <strain evidence="3">Wuxi-XJTLU</strain>
    </source>
</reference>
<evidence type="ECO:0000256" key="1">
    <source>
        <dbReference type="SAM" id="MobiDB-lite"/>
    </source>
</evidence>
<keyword evidence="2" id="KW-0812">Transmembrane</keyword>
<feature type="compositionally biased region" description="Polar residues" evidence="1">
    <location>
        <begin position="94"/>
        <end position="103"/>
    </location>
</feature>
<proteinExistence type="predicted"/>
<accession>A0A1V9XP09</accession>
<comment type="caution">
    <text evidence="3">The sequence shown here is derived from an EMBL/GenBank/DDBJ whole genome shotgun (WGS) entry which is preliminary data.</text>
</comment>
<name>A0A1V9XP09_9ACAR</name>
<dbReference type="Proteomes" id="UP000192247">
    <property type="component" value="Unassembled WGS sequence"/>
</dbReference>
<feature type="region of interest" description="Disordered" evidence="1">
    <location>
        <begin position="78"/>
        <end position="104"/>
    </location>
</feature>
<dbReference type="InParanoid" id="A0A1V9XP09"/>
<protein>
    <submittedName>
        <fullName evidence="3">Uncharacterized protein</fullName>
    </submittedName>
</protein>
<evidence type="ECO:0000313" key="4">
    <source>
        <dbReference type="Proteomes" id="UP000192247"/>
    </source>
</evidence>
<sequence>MSRNTRPSLRRSLFARADWRKETTAETTPTAAAALAEGKTEIRLRNSSSDHHYFACAATVRYVFLALCDVLSRRPVATRAPEKSPGPCHRKRPQTTTTTNSVGPSMEKKRRFFLATPLCHGVPPSMMSLFAVINILLYLCVWAVFTYSAFIS</sequence>
<gene>
    <name evidence="3" type="ORF">BIW11_03290</name>
</gene>
<evidence type="ECO:0000256" key="2">
    <source>
        <dbReference type="SAM" id="Phobius"/>
    </source>
</evidence>
<keyword evidence="2" id="KW-0472">Membrane</keyword>
<dbReference type="EMBL" id="MNPL01006656">
    <property type="protein sequence ID" value="OQR75234.1"/>
    <property type="molecule type" value="Genomic_DNA"/>
</dbReference>
<keyword evidence="4" id="KW-1185">Reference proteome</keyword>